<comment type="catalytic activity">
    <reaction evidence="3">
        <text>adenylyl-molybdopterin + molybdate = Mo-molybdopterin + AMP + H(+)</text>
        <dbReference type="Rhea" id="RHEA:35047"/>
        <dbReference type="ChEBI" id="CHEBI:15378"/>
        <dbReference type="ChEBI" id="CHEBI:36264"/>
        <dbReference type="ChEBI" id="CHEBI:62727"/>
        <dbReference type="ChEBI" id="CHEBI:71302"/>
        <dbReference type="ChEBI" id="CHEBI:456215"/>
        <dbReference type="EC" id="2.10.1.1"/>
    </reaction>
</comment>
<dbReference type="Proteomes" id="UP000192872">
    <property type="component" value="Unassembled WGS sequence"/>
</dbReference>
<dbReference type="RefSeq" id="WP_376800086.1">
    <property type="nucleotide sequence ID" value="NZ_DBNB01000019.1"/>
</dbReference>
<organism evidence="7 8">
    <name type="scientific">Candidatus Raskinella chloraquaticus</name>
    <dbReference type="NCBI Taxonomy" id="1951219"/>
    <lineage>
        <taxon>Bacteria</taxon>
        <taxon>Pseudomonadati</taxon>
        <taxon>Pseudomonadota</taxon>
        <taxon>Alphaproteobacteria</taxon>
        <taxon>Hyphomicrobiales</taxon>
        <taxon>Phreatobacteraceae</taxon>
        <taxon>Candidatus Raskinella</taxon>
    </lineage>
</organism>
<evidence type="ECO:0000313" key="7">
    <source>
        <dbReference type="EMBL" id="OQW49533.1"/>
    </source>
</evidence>
<dbReference type="Pfam" id="PF00994">
    <property type="entry name" value="MoCF_biosynth"/>
    <property type="match status" value="1"/>
</dbReference>
<dbReference type="EMBL" id="LWDL01000031">
    <property type="protein sequence ID" value="OQW49533.1"/>
    <property type="molecule type" value="Genomic_DNA"/>
</dbReference>
<dbReference type="InterPro" id="IPR036425">
    <property type="entry name" value="MoaB/Mog-like_dom_sf"/>
</dbReference>
<keyword evidence="4" id="KW-0808">Transferase</keyword>
<name>A0A1W9HQ45_9HYPH</name>
<keyword evidence="4" id="KW-0479">Metal-binding</keyword>
<dbReference type="InterPro" id="IPR038987">
    <property type="entry name" value="MoeA-like"/>
</dbReference>
<dbReference type="GO" id="GO:0005829">
    <property type="term" value="C:cytosol"/>
    <property type="evidence" value="ECO:0007669"/>
    <property type="project" value="TreeGrafter"/>
</dbReference>
<dbReference type="SUPFAM" id="SSF53218">
    <property type="entry name" value="Molybdenum cofactor biosynthesis proteins"/>
    <property type="match status" value="1"/>
</dbReference>
<evidence type="ECO:0000259" key="5">
    <source>
        <dbReference type="Pfam" id="PF00994"/>
    </source>
</evidence>
<dbReference type="InterPro" id="IPR036688">
    <property type="entry name" value="MoeA_C_domain_IV_sf"/>
</dbReference>
<dbReference type="AlphaFoldDB" id="A0A1W9HQ45"/>
<evidence type="ECO:0000259" key="6">
    <source>
        <dbReference type="Pfam" id="PF03453"/>
    </source>
</evidence>
<dbReference type="PANTHER" id="PTHR10192:SF5">
    <property type="entry name" value="GEPHYRIN"/>
    <property type="match status" value="1"/>
</dbReference>
<dbReference type="SUPFAM" id="SSF63867">
    <property type="entry name" value="MoeA C-terminal domain-like"/>
    <property type="match status" value="1"/>
</dbReference>
<keyword evidence="4" id="KW-0501">Molybdenum cofactor biosynthesis</keyword>
<evidence type="ECO:0000256" key="4">
    <source>
        <dbReference type="RuleBase" id="RU365090"/>
    </source>
</evidence>
<comment type="cofactor">
    <cofactor evidence="4">
        <name>Mg(2+)</name>
        <dbReference type="ChEBI" id="CHEBI:18420"/>
    </cofactor>
</comment>
<comment type="pathway">
    <text evidence="4">Cofactor biosynthesis; molybdopterin biosynthesis.</text>
</comment>
<dbReference type="Gene3D" id="2.170.190.11">
    <property type="entry name" value="Molybdopterin biosynthesis moea protein, domain 3"/>
    <property type="match status" value="1"/>
</dbReference>
<dbReference type="Gene3D" id="3.90.105.10">
    <property type="entry name" value="Molybdopterin biosynthesis moea protein, domain 2"/>
    <property type="match status" value="1"/>
</dbReference>
<comment type="function">
    <text evidence="1 4">Catalyzes the insertion of molybdate into adenylated molybdopterin with the concomitant release of AMP.</text>
</comment>
<dbReference type="Gene3D" id="2.40.340.10">
    <property type="entry name" value="MoeA, C-terminal, domain IV"/>
    <property type="match status" value="1"/>
</dbReference>
<dbReference type="SUPFAM" id="SSF63882">
    <property type="entry name" value="MoeA N-terminal region -like"/>
    <property type="match status" value="1"/>
</dbReference>
<gene>
    <name evidence="7" type="ORF">A4S15_02000</name>
</gene>
<feature type="domain" description="MoeA N-terminal and linker" evidence="6">
    <location>
        <begin position="20"/>
        <end position="154"/>
    </location>
</feature>
<protein>
    <recommendedName>
        <fullName evidence="4">Molybdopterin molybdenumtransferase</fullName>
        <ecNumber evidence="4">2.10.1.1</ecNumber>
    </recommendedName>
</protein>
<dbReference type="STRING" id="1827387.A4S15_02000"/>
<dbReference type="GO" id="GO:0061599">
    <property type="term" value="F:molybdopterin molybdotransferase activity"/>
    <property type="evidence" value="ECO:0007669"/>
    <property type="project" value="UniProtKB-UniRule"/>
</dbReference>
<dbReference type="Pfam" id="PF03453">
    <property type="entry name" value="MoeA_N"/>
    <property type="match status" value="1"/>
</dbReference>
<dbReference type="UniPathway" id="UPA00344"/>
<evidence type="ECO:0000256" key="1">
    <source>
        <dbReference type="ARBA" id="ARBA00002901"/>
    </source>
</evidence>
<evidence type="ECO:0000256" key="3">
    <source>
        <dbReference type="ARBA" id="ARBA00047317"/>
    </source>
</evidence>
<comment type="similarity">
    <text evidence="2 4">Belongs to the MoeA family.</text>
</comment>
<dbReference type="InterPro" id="IPR036135">
    <property type="entry name" value="MoeA_linker/N_sf"/>
</dbReference>
<dbReference type="GO" id="GO:0046872">
    <property type="term" value="F:metal ion binding"/>
    <property type="evidence" value="ECO:0007669"/>
    <property type="project" value="UniProtKB-UniRule"/>
</dbReference>
<dbReference type="GO" id="GO:0006777">
    <property type="term" value="P:Mo-molybdopterin cofactor biosynthetic process"/>
    <property type="evidence" value="ECO:0007669"/>
    <property type="project" value="UniProtKB-UniRule"/>
</dbReference>
<accession>A0A1W9HQ45</accession>
<reference evidence="7 8" key="1">
    <citation type="journal article" date="2017" name="Water Res.">
        <title>Comammox in drinking water systems.</title>
        <authorList>
            <person name="Wang Y."/>
            <person name="Ma L."/>
            <person name="Mao Y."/>
            <person name="Jiang X."/>
            <person name="Xia Y."/>
            <person name="Yu K."/>
            <person name="Li B."/>
            <person name="Zhang T."/>
        </authorList>
    </citation>
    <scope>NUCLEOTIDE SEQUENCE [LARGE SCALE GENOMIC DNA]</scope>
    <source>
        <strain evidence="7">SG_bin8</strain>
    </source>
</reference>
<sequence>MSTSARPVPAGGMLAFSAICRLIAQHVRPCAAETLALDEATGLVLAEPVAADADVPGYAMALRDGYVVMSERLIGASPLSPLPLDAAAPFIMAGQRLPDGFDAILPSEDVTESGEAIGEANSGGHVLHRGTLARQGEVLADAGTRLTGATMAALRLGGTRSVMVRRPRLAILALGEANGLLAEACRDVLGGLSPYIRCTTMSGALPALQSTLQAVNPDAVITIGGLGAGTDDVARAGLASAGIVLAAEMAVTPGRRAALAMCGKAPVLALPGAPEAVMALTMTLGRLMIARLSGERRGPAPSPRRLKRKIAGPAGLTRLVFVRAEADGIMPLGSERMGLKGLAEAGGIVVVSPQSEGFAEGSEVAILDLNHWPDCE</sequence>
<feature type="domain" description="MoaB/Mog" evidence="5">
    <location>
        <begin position="207"/>
        <end position="284"/>
    </location>
</feature>
<dbReference type="EC" id="2.10.1.1" evidence="4"/>
<evidence type="ECO:0000313" key="8">
    <source>
        <dbReference type="Proteomes" id="UP000192872"/>
    </source>
</evidence>
<keyword evidence="4" id="KW-0500">Molybdenum</keyword>
<proteinExistence type="inferred from homology"/>
<dbReference type="Gene3D" id="3.40.980.10">
    <property type="entry name" value="MoaB/Mog-like domain"/>
    <property type="match status" value="1"/>
</dbReference>
<comment type="caution">
    <text evidence="7">The sequence shown here is derived from an EMBL/GenBank/DDBJ whole genome shotgun (WGS) entry which is preliminary data.</text>
</comment>
<evidence type="ECO:0000256" key="2">
    <source>
        <dbReference type="ARBA" id="ARBA00010763"/>
    </source>
</evidence>
<dbReference type="InterPro" id="IPR001453">
    <property type="entry name" value="MoaB/Mog_dom"/>
</dbReference>
<keyword evidence="4" id="KW-0460">Magnesium</keyword>
<dbReference type="InterPro" id="IPR005110">
    <property type="entry name" value="MoeA_linker/N"/>
</dbReference>
<dbReference type="PANTHER" id="PTHR10192">
    <property type="entry name" value="MOLYBDOPTERIN BIOSYNTHESIS PROTEIN"/>
    <property type="match status" value="1"/>
</dbReference>